<dbReference type="InterPro" id="IPR053191">
    <property type="entry name" value="DcsG_Biosynth_Enzyme"/>
</dbReference>
<name>A0A554SGP1_9ACTN</name>
<dbReference type="OrthoDB" id="3373978at2"/>
<protein>
    <recommendedName>
        <fullName evidence="4">ATP-grasp domain-containing protein</fullName>
    </recommendedName>
</protein>
<dbReference type="AlphaFoldDB" id="A0A554SGP1"/>
<accession>A0A554SGP1</accession>
<proteinExistence type="predicted"/>
<dbReference type="PANTHER" id="PTHR39217">
    <property type="match status" value="1"/>
</dbReference>
<organism evidence="2 3">
    <name type="scientific">Aeromicrobium piscarium</name>
    <dbReference type="NCBI Taxonomy" id="2590901"/>
    <lineage>
        <taxon>Bacteria</taxon>
        <taxon>Bacillati</taxon>
        <taxon>Actinomycetota</taxon>
        <taxon>Actinomycetes</taxon>
        <taxon>Propionibacteriales</taxon>
        <taxon>Nocardioidaceae</taxon>
        <taxon>Aeromicrobium</taxon>
    </lineage>
</organism>
<dbReference type="Proteomes" id="UP000316988">
    <property type="component" value="Unassembled WGS sequence"/>
</dbReference>
<evidence type="ECO:0000256" key="1">
    <source>
        <dbReference type="SAM" id="MobiDB-lite"/>
    </source>
</evidence>
<dbReference type="SUPFAM" id="SSF56059">
    <property type="entry name" value="Glutathione synthetase ATP-binding domain-like"/>
    <property type="match status" value="1"/>
</dbReference>
<evidence type="ECO:0008006" key="4">
    <source>
        <dbReference type="Google" id="ProtNLM"/>
    </source>
</evidence>
<gene>
    <name evidence="2" type="ORF">FNM00_03525</name>
</gene>
<comment type="caution">
    <text evidence="2">The sequence shown here is derived from an EMBL/GenBank/DDBJ whole genome shotgun (WGS) entry which is preliminary data.</text>
</comment>
<evidence type="ECO:0000313" key="2">
    <source>
        <dbReference type="EMBL" id="TSD65509.1"/>
    </source>
</evidence>
<keyword evidence="3" id="KW-1185">Reference proteome</keyword>
<sequence length="282" mass="30984">MIVALASAHPYDTIDADLPLLVDALSQHGVETVIRYWDDPQARWDDVAVTLVRSCWNYIERREAFLAWAERIPHLQNTADILRWNTDKTYLRDLADAGIDVVPTHWDVRTTEELPAALEWVVKPSVSAGSADTARWAMPDDAVAHSRALQDAGRTAMVQPYIASVDAQGETAMIYIEGRFSHAIVKGPRLTQDSAAGTEPTRAESVVATTPEPAHHDAAERVLGICRDRGLDPLYARIDLVEDASGRQLLLELELTEPSLFLPHAGGAADRLADAVLRRVAG</sequence>
<dbReference type="EMBL" id="VLNT01000002">
    <property type="protein sequence ID" value="TSD65509.1"/>
    <property type="molecule type" value="Genomic_DNA"/>
</dbReference>
<reference evidence="2 3" key="1">
    <citation type="submission" date="2019-07" db="EMBL/GenBank/DDBJ databases">
        <authorList>
            <person name="Zhao L.H."/>
        </authorList>
    </citation>
    <scope>NUCLEOTIDE SEQUENCE [LARGE SCALE GENOMIC DNA]</scope>
    <source>
        <strain evidence="2 3">Co35</strain>
    </source>
</reference>
<dbReference type="RefSeq" id="WP_143911632.1">
    <property type="nucleotide sequence ID" value="NZ_VLNT01000002.1"/>
</dbReference>
<evidence type="ECO:0000313" key="3">
    <source>
        <dbReference type="Proteomes" id="UP000316988"/>
    </source>
</evidence>
<feature type="region of interest" description="Disordered" evidence="1">
    <location>
        <begin position="191"/>
        <end position="214"/>
    </location>
</feature>
<dbReference type="PANTHER" id="PTHR39217:SF1">
    <property type="entry name" value="GLUTATHIONE SYNTHETASE"/>
    <property type="match status" value="1"/>
</dbReference>